<dbReference type="GeneID" id="87901409"/>
<proteinExistence type="predicted"/>
<feature type="compositionally biased region" description="Basic and acidic residues" evidence="1">
    <location>
        <begin position="723"/>
        <end position="735"/>
    </location>
</feature>
<sequence length="752" mass="86820">MREPGWRHLFRYPLRKLKTRWSKGRAIVKSVFLYTLYKHSRIITSSFSLTINEPGLPLLNQDFNFDLEPMLSTQEKASKNDRPDHEFWNAFIHGTLLPWRHRDYVRAAYMTILLHENRDRGLLEIASDFAANMLSLKQRASRLNHQPESRTETVFWLYQIKSAIEAAQGSSTDDKHFTPPSFDMVLAKRPELLDRKLIDQYYSVYIQNMCYTHRYYVSPNLKPLEPPRKAPRSFFGFGNNSAPEPFEHERYLNMAFAIVQRYLREGETRRRSWFIERGFDVLRQQFMRMRAPINARTGVFAEKPSSGLEPFSETKAYFYVQLVHIALTKLTTGGHHDMVQKMRYQTFKRLFSIEPNIWKKHYSAKRWTSFKALGGFQPPDLKPLPDTVDASYNKGSSIFLTALGGSGGPSDTKESVKPKPWDDLFLKEGFEPELPLEEVIAFHRSILLEDAKSIDPTAPLSPSHLPTPAHLLKYIYTTLLTASSMATLPTRATHCLSTLLQHAPLPKTHLIFYLNYLLNFCTPGIELAYPSLFPSNKTPSWQEKIQFRPITTTTTTNPETNQTETKHTRYHNCPCHNGTPLPYYIGPSACEYPVNFPYEHPPQLYHGCSCHKEEKIDQDELAEIVAGMYAEREASEVWKGGQRDGNTGFDKKKVRDREEMFVEWVRRWPELVFVEFSPGGEKRGLVKIWEGREREIIMLVREEDGGVVPVADGEGEEEEEGDEKTLAGDREVRSGDEEDWELLSQAGTLCEK</sequence>
<dbReference type="EMBL" id="JAFFGZ010000009">
    <property type="protein sequence ID" value="KAK4638901.1"/>
    <property type="molecule type" value="Genomic_DNA"/>
</dbReference>
<evidence type="ECO:0000256" key="1">
    <source>
        <dbReference type="SAM" id="MobiDB-lite"/>
    </source>
</evidence>
<gene>
    <name evidence="2" type="ORF">QC761_703520</name>
</gene>
<evidence type="ECO:0000313" key="3">
    <source>
        <dbReference type="Proteomes" id="UP001322138"/>
    </source>
</evidence>
<comment type="caution">
    <text evidence="2">The sequence shown here is derived from an EMBL/GenBank/DDBJ whole genome shotgun (WGS) entry which is preliminary data.</text>
</comment>
<dbReference type="RefSeq" id="XP_062727877.1">
    <property type="nucleotide sequence ID" value="XM_062881927.1"/>
</dbReference>
<name>A0ABR0F5P3_9PEZI</name>
<accession>A0ABR0F5P3</accession>
<dbReference type="Proteomes" id="UP001322138">
    <property type="component" value="Unassembled WGS sequence"/>
</dbReference>
<reference evidence="2 3" key="1">
    <citation type="journal article" date="2023" name="bioRxiv">
        <title>High-quality genome assemblies of four members of thePodospora anserinaspecies complex.</title>
        <authorList>
            <person name="Ament-Velasquez S.L."/>
            <person name="Vogan A.A."/>
            <person name="Wallerman O."/>
            <person name="Hartmann F."/>
            <person name="Gautier V."/>
            <person name="Silar P."/>
            <person name="Giraud T."/>
            <person name="Johannesson H."/>
        </authorList>
    </citation>
    <scope>NUCLEOTIDE SEQUENCE [LARGE SCALE GENOMIC DNA]</scope>
    <source>
        <strain evidence="2 3">CBS 112042</strain>
    </source>
</reference>
<feature type="region of interest" description="Disordered" evidence="1">
    <location>
        <begin position="708"/>
        <end position="738"/>
    </location>
</feature>
<feature type="compositionally biased region" description="Acidic residues" evidence="1">
    <location>
        <begin position="713"/>
        <end position="722"/>
    </location>
</feature>
<organism evidence="2 3">
    <name type="scientific">Podospora bellae-mahoneyi</name>
    <dbReference type="NCBI Taxonomy" id="2093777"/>
    <lineage>
        <taxon>Eukaryota</taxon>
        <taxon>Fungi</taxon>
        <taxon>Dikarya</taxon>
        <taxon>Ascomycota</taxon>
        <taxon>Pezizomycotina</taxon>
        <taxon>Sordariomycetes</taxon>
        <taxon>Sordariomycetidae</taxon>
        <taxon>Sordariales</taxon>
        <taxon>Podosporaceae</taxon>
        <taxon>Podospora</taxon>
    </lineage>
</organism>
<protein>
    <submittedName>
        <fullName evidence="2">Uncharacterized protein</fullName>
    </submittedName>
</protein>
<keyword evidence="3" id="KW-1185">Reference proteome</keyword>
<evidence type="ECO:0000313" key="2">
    <source>
        <dbReference type="EMBL" id="KAK4638901.1"/>
    </source>
</evidence>